<proteinExistence type="predicted"/>
<evidence type="ECO:0000313" key="3">
    <source>
        <dbReference type="EMBL" id="CEI67548.1"/>
    </source>
</evidence>
<dbReference type="EMBL" id="LN649229">
    <property type="protein sequence ID" value="CEI67548.1"/>
    <property type="molecule type" value="Genomic_DNA"/>
</dbReference>
<evidence type="ECO:0000256" key="1">
    <source>
        <dbReference type="SAM" id="MobiDB-lite"/>
    </source>
</evidence>
<sequence length="167" mass="19046">MSEDLEKCADSQCIQHTTANAPTVDGDQKLDPVSGQEQLQHQDRDIERNAPPAQTKGILSTTVMKVEVGWHALVFMYWLISLVTIVVMARVYWEVFTMEFALVEQEGRLHSYWGLTVSRYLAFQIVVSLVFNQFWSSCCQDYFAVVGQDWEILKLGEINKLPQGSLL</sequence>
<evidence type="ECO:0000256" key="2">
    <source>
        <dbReference type="SAM" id="Phobius"/>
    </source>
</evidence>
<dbReference type="Proteomes" id="UP000245910">
    <property type="component" value="Chromosome I"/>
</dbReference>
<feature type="region of interest" description="Disordered" evidence="1">
    <location>
        <begin position="17"/>
        <end position="51"/>
    </location>
</feature>
<protein>
    <submittedName>
        <fullName evidence="3">Uncharacterized protein</fullName>
    </submittedName>
</protein>
<reference evidence="4" key="1">
    <citation type="submission" date="2014-10" db="EMBL/GenBank/DDBJ databases">
        <authorList>
            <person name="King R."/>
        </authorList>
    </citation>
    <scope>NUCLEOTIDE SEQUENCE [LARGE SCALE GENOMIC DNA]</scope>
    <source>
        <strain evidence="4">A3/5</strain>
    </source>
</reference>
<dbReference type="AlphaFoldDB" id="A0A2L2TBU9"/>
<feature type="transmembrane region" description="Helical" evidence="2">
    <location>
        <begin position="68"/>
        <end position="92"/>
    </location>
</feature>
<keyword evidence="2" id="KW-0472">Membrane</keyword>
<accession>A0A2L2TBU9</accession>
<organism evidence="3 4">
    <name type="scientific">Fusarium venenatum</name>
    <dbReference type="NCBI Taxonomy" id="56646"/>
    <lineage>
        <taxon>Eukaryota</taxon>
        <taxon>Fungi</taxon>
        <taxon>Dikarya</taxon>
        <taxon>Ascomycota</taxon>
        <taxon>Pezizomycotina</taxon>
        <taxon>Sordariomycetes</taxon>
        <taxon>Hypocreomycetidae</taxon>
        <taxon>Hypocreales</taxon>
        <taxon>Nectriaceae</taxon>
        <taxon>Fusarium</taxon>
    </lineage>
</organism>
<keyword evidence="4" id="KW-1185">Reference proteome</keyword>
<name>A0A2L2TBU9_9HYPO</name>
<evidence type="ECO:0000313" key="4">
    <source>
        <dbReference type="Proteomes" id="UP000245910"/>
    </source>
</evidence>
<keyword evidence="2" id="KW-1133">Transmembrane helix</keyword>
<keyword evidence="2" id="KW-0812">Transmembrane</keyword>